<feature type="chain" id="PRO_5021265290" evidence="2">
    <location>
        <begin position="23"/>
        <end position="226"/>
    </location>
</feature>
<feature type="compositionally biased region" description="Low complexity" evidence="1">
    <location>
        <begin position="55"/>
        <end position="71"/>
    </location>
</feature>
<evidence type="ECO:0000256" key="2">
    <source>
        <dbReference type="SAM" id="SignalP"/>
    </source>
</evidence>
<dbReference type="OrthoDB" id="7999228at2"/>
<feature type="region of interest" description="Disordered" evidence="1">
    <location>
        <begin position="101"/>
        <end position="180"/>
    </location>
</feature>
<evidence type="ECO:0000313" key="4">
    <source>
        <dbReference type="Proteomes" id="UP000297535"/>
    </source>
</evidence>
<accession>A0A4Z0NJT1</accession>
<keyword evidence="3" id="KW-0648">Protein biosynthesis</keyword>
<feature type="compositionally biased region" description="Basic and acidic residues" evidence="1">
    <location>
        <begin position="170"/>
        <end position="180"/>
    </location>
</feature>
<reference evidence="3 4" key="1">
    <citation type="submission" date="2019-04" db="EMBL/GenBank/DDBJ databases">
        <authorList>
            <person name="Feng G."/>
            <person name="Zhu H."/>
        </authorList>
    </citation>
    <scope>NUCLEOTIDE SEQUENCE [LARGE SCALE GENOMIC DNA]</scope>
    <source>
        <strain evidence="3 4">6HR-1</strain>
    </source>
</reference>
<comment type="caution">
    <text evidence="3">The sequence shown here is derived from an EMBL/GenBank/DDBJ whole genome shotgun (WGS) entry which is preliminary data.</text>
</comment>
<keyword evidence="4" id="KW-1185">Reference proteome</keyword>
<dbReference type="GO" id="GO:0003743">
    <property type="term" value="F:translation initiation factor activity"/>
    <property type="evidence" value="ECO:0007669"/>
    <property type="project" value="UniProtKB-KW"/>
</dbReference>
<feature type="signal peptide" evidence="2">
    <location>
        <begin position="1"/>
        <end position="22"/>
    </location>
</feature>
<dbReference type="AlphaFoldDB" id="A0A4Z0NJT1"/>
<keyword evidence="2" id="KW-0732">Signal</keyword>
<organism evidence="3 4">
    <name type="scientific">Methylobacterium nonmethylotrophicum</name>
    <dbReference type="NCBI Taxonomy" id="1141884"/>
    <lineage>
        <taxon>Bacteria</taxon>
        <taxon>Pseudomonadati</taxon>
        <taxon>Pseudomonadota</taxon>
        <taxon>Alphaproteobacteria</taxon>
        <taxon>Hyphomicrobiales</taxon>
        <taxon>Methylobacteriaceae</taxon>
        <taxon>Methylobacterium</taxon>
    </lineage>
</organism>
<evidence type="ECO:0000313" key="3">
    <source>
        <dbReference type="EMBL" id="TGD95746.1"/>
    </source>
</evidence>
<name>A0A4Z0NJT1_9HYPH</name>
<evidence type="ECO:0000256" key="1">
    <source>
        <dbReference type="SAM" id="MobiDB-lite"/>
    </source>
</evidence>
<dbReference type="EMBL" id="SRLB01000025">
    <property type="protein sequence ID" value="TGD95746.1"/>
    <property type="molecule type" value="Genomic_DNA"/>
</dbReference>
<keyword evidence="3" id="KW-0396">Initiation factor</keyword>
<dbReference type="Proteomes" id="UP000297535">
    <property type="component" value="Unassembled WGS sequence"/>
</dbReference>
<sequence length="226" mass="23048">MLKRSFVPAAAATVVLATVAHASLITSPGTAPSPQAQPQQGSLSAETGVRRPDAAIKAPAAQAEAAAPSHAGKPAPRVIDLPRADATSPSYVVLPSPVEATAQGPAARQAPRMAELPRPETDQAPAAGRAPAQAPAAAAPSQPRFSEEPAPERTAPVRRARAPEPVDGVRPADTRNPKDVRTAKWAGGEGAVWTTGRDARAFTATFGGCRISGGVGPRGYTIDRAC</sequence>
<proteinExistence type="predicted"/>
<dbReference type="RefSeq" id="WP_135418342.1">
    <property type="nucleotide sequence ID" value="NZ_SRLB01000025.1"/>
</dbReference>
<gene>
    <name evidence="3" type="ORF">EU555_26260</name>
</gene>
<protein>
    <submittedName>
        <fullName evidence="3">Translation initiation factor IF-2</fullName>
    </submittedName>
</protein>
<feature type="region of interest" description="Disordered" evidence="1">
    <location>
        <begin position="28"/>
        <end position="81"/>
    </location>
</feature>
<feature type="compositionally biased region" description="Low complexity" evidence="1">
    <location>
        <begin position="123"/>
        <end position="143"/>
    </location>
</feature>
<feature type="compositionally biased region" description="Low complexity" evidence="1">
    <location>
        <begin position="28"/>
        <end position="45"/>
    </location>
</feature>